<feature type="compositionally biased region" description="Basic and acidic residues" evidence="2">
    <location>
        <begin position="360"/>
        <end position="379"/>
    </location>
</feature>
<feature type="compositionally biased region" description="Low complexity" evidence="2">
    <location>
        <begin position="53"/>
        <end position="79"/>
    </location>
</feature>
<evidence type="ECO:0000259" key="3">
    <source>
        <dbReference type="PROSITE" id="PS50103"/>
    </source>
</evidence>
<dbReference type="PROSITE" id="PS50103">
    <property type="entry name" value="ZF_C3H1"/>
    <property type="match status" value="2"/>
</dbReference>
<dbReference type="EMBL" id="HBIN01017914">
    <property type="protein sequence ID" value="CAE0443613.1"/>
    <property type="molecule type" value="Transcribed_RNA"/>
</dbReference>
<keyword evidence="1" id="KW-0863">Zinc-finger</keyword>
<feature type="zinc finger region" description="C3H1-type" evidence="1">
    <location>
        <begin position="435"/>
        <end position="462"/>
    </location>
</feature>
<keyword evidence="1" id="KW-0479">Metal-binding</keyword>
<keyword evidence="1" id="KW-0862">Zinc</keyword>
<feature type="compositionally biased region" description="Basic and acidic residues" evidence="2">
    <location>
        <begin position="173"/>
        <end position="263"/>
    </location>
</feature>
<dbReference type="AlphaFoldDB" id="A0A6S8ER74"/>
<dbReference type="GO" id="GO:0008270">
    <property type="term" value="F:zinc ion binding"/>
    <property type="evidence" value="ECO:0007669"/>
    <property type="project" value="UniProtKB-KW"/>
</dbReference>
<name>A0A6S8ER74_9STRA</name>
<dbReference type="SMART" id="SM00356">
    <property type="entry name" value="ZnF_C3H1"/>
    <property type="match status" value="4"/>
</dbReference>
<evidence type="ECO:0000313" key="4">
    <source>
        <dbReference type="EMBL" id="CAE0443612.1"/>
    </source>
</evidence>
<proteinExistence type="predicted"/>
<gene>
    <name evidence="4" type="ORF">ASTO00021_LOCUS13673</name>
    <name evidence="5" type="ORF">ASTO00021_LOCUS13674</name>
</gene>
<dbReference type="InterPro" id="IPR000571">
    <property type="entry name" value="Znf_CCCH"/>
</dbReference>
<dbReference type="Gene3D" id="4.10.1000.10">
    <property type="entry name" value="Zinc finger, CCCH-type"/>
    <property type="match status" value="2"/>
</dbReference>
<evidence type="ECO:0000256" key="2">
    <source>
        <dbReference type="SAM" id="MobiDB-lite"/>
    </source>
</evidence>
<organism evidence="4">
    <name type="scientific">Aplanochytrium stocchinoi</name>
    <dbReference type="NCBI Taxonomy" id="215587"/>
    <lineage>
        <taxon>Eukaryota</taxon>
        <taxon>Sar</taxon>
        <taxon>Stramenopiles</taxon>
        <taxon>Bigyra</taxon>
        <taxon>Labyrinthulomycetes</taxon>
        <taxon>Thraustochytrida</taxon>
        <taxon>Thraustochytriidae</taxon>
        <taxon>Aplanochytrium</taxon>
    </lineage>
</organism>
<evidence type="ECO:0000256" key="1">
    <source>
        <dbReference type="PROSITE-ProRule" id="PRU00723"/>
    </source>
</evidence>
<protein>
    <recommendedName>
        <fullName evidence="3">C3H1-type domain-containing protein</fullName>
    </recommendedName>
</protein>
<feature type="domain" description="C3H1-type" evidence="3">
    <location>
        <begin position="465"/>
        <end position="492"/>
    </location>
</feature>
<dbReference type="EMBL" id="HBIN01017913">
    <property type="protein sequence ID" value="CAE0443612.1"/>
    <property type="molecule type" value="Transcribed_RNA"/>
</dbReference>
<feature type="region of interest" description="Disordered" evidence="2">
    <location>
        <begin position="360"/>
        <end position="413"/>
    </location>
</feature>
<evidence type="ECO:0000313" key="5">
    <source>
        <dbReference type="EMBL" id="CAE0443613.1"/>
    </source>
</evidence>
<accession>A0A6S8ER74</accession>
<feature type="domain" description="C3H1-type" evidence="3">
    <location>
        <begin position="435"/>
        <end position="462"/>
    </location>
</feature>
<feature type="compositionally biased region" description="Basic and acidic residues" evidence="2">
    <location>
        <begin position="80"/>
        <end position="107"/>
    </location>
</feature>
<reference evidence="4" key="1">
    <citation type="submission" date="2021-01" db="EMBL/GenBank/DDBJ databases">
        <authorList>
            <person name="Corre E."/>
            <person name="Pelletier E."/>
            <person name="Niang G."/>
            <person name="Scheremetjew M."/>
            <person name="Finn R."/>
            <person name="Kale V."/>
            <person name="Holt S."/>
            <person name="Cochrane G."/>
            <person name="Meng A."/>
            <person name="Brown T."/>
            <person name="Cohen L."/>
        </authorList>
    </citation>
    <scope>NUCLEOTIDE SEQUENCE</scope>
    <source>
        <strain evidence="4">GSBS06</strain>
    </source>
</reference>
<sequence length="524" mass="62065">MQLNQESLHEYEAKMIQKREREEKKRKNVEKADEPKKPEQPSTEKSLDENNNVKHNGNENATDYAENSNNNSEETSNLKNNDHPDDETNKNNESKLENVDKNVKDDPPAQIQPSGKQNHVPPPPLDSDSRDGYRKRRARSLEKISSNTNKKIDETSLKRPRLQSEAGEIIEDNNGRFLDERRRSHDDSIDHHDDSRDLHDDSRDRNHNSRDRHEDSRERHDDFRDRRDDSRNRRDDFRDRHDDSTDHEHRQSHDCRGDRRDYDTDQYNRVDSRAAPISDPHICYDYVRTGNCTKPECRFGHYRSKSKVRGACHVLLFTGKCNNKNCNYKHDFQMCPEFNDNGRCPVRDCPFEHMMTDSHRDRSFGKERKEEPFRRRDYSSKSNAPSRSRSDDYTTHGRRHSMESRDDNGRLKGTCFQEKDNGFCDRNSRRFEHVNPTSRVCLNYLDNGRCDVPMCPRLHSRDSIPKHEQICHDFVVGKCDRRDICHRVHPRDRADPEGRCFQFFFTGKCAQRNCKRLHTREKKS</sequence>
<feature type="region of interest" description="Disordered" evidence="2">
    <location>
        <begin position="1"/>
        <end position="263"/>
    </location>
</feature>
<feature type="compositionally biased region" description="Basic and acidic residues" evidence="2">
    <location>
        <begin position="388"/>
        <end position="410"/>
    </location>
</feature>
<feature type="zinc finger region" description="C3H1-type" evidence="1">
    <location>
        <begin position="465"/>
        <end position="492"/>
    </location>
</feature>
<feature type="compositionally biased region" description="Basic and acidic residues" evidence="2">
    <location>
        <begin position="7"/>
        <end position="39"/>
    </location>
</feature>